<proteinExistence type="inferred from homology"/>
<dbReference type="InterPro" id="IPR022357">
    <property type="entry name" value="MIP_CS"/>
</dbReference>
<dbReference type="GeneID" id="102804339"/>
<dbReference type="InterPro" id="IPR023271">
    <property type="entry name" value="Aquaporin-like"/>
</dbReference>
<evidence type="ECO:0000256" key="6">
    <source>
        <dbReference type="ARBA" id="ARBA00023136"/>
    </source>
</evidence>
<comment type="similarity">
    <text evidence="2 7">Belongs to the MIP/aquaporin (TC 1.A.8) family.</text>
</comment>
<dbReference type="Pfam" id="PF00230">
    <property type="entry name" value="MIP"/>
    <property type="match status" value="1"/>
</dbReference>
<evidence type="ECO:0000256" key="5">
    <source>
        <dbReference type="ARBA" id="ARBA00022989"/>
    </source>
</evidence>
<dbReference type="PROSITE" id="PS00221">
    <property type="entry name" value="MIP"/>
    <property type="match status" value="1"/>
</dbReference>
<evidence type="ECO:0000256" key="3">
    <source>
        <dbReference type="ARBA" id="ARBA00022448"/>
    </source>
</evidence>
<evidence type="ECO:0000256" key="4">
    <source>
        <dbReference type="ARBA" id="ARBA00022692"/>
    </source>
</evidence>
<dbReference type="NCBIfam" id="TIGR00861">
    <property type="entry name" value="MIP"/>
    <property type="match status" value="1"/>
</dbReference>
<sequence length="331" mass="36243">MSSLETWVDRIGPRLRIHSPLARQAVAEFLGTFVLISFGCSGTAQYILSDGENGNVLTANWGWGIGLCMGMYVAFGPSGAHFNPAVSVAFAIVGRFPWRSVPVYILVQFLASFVASIVVYGVYYDALNDFDGGVRVVIGPNATASIWATYPQEYLSVGNAIWDQLFATYIVILCVTAVIDERNIRPPPGMEPFIVGLLIFTLGNCLCYNAGGAINPTRDFAPRLFTYMVGYGNEVWTPYGWHFWWIPIVMPLIGATLGALTYIFLVEIHHPPLGTAEIGQDISIEQSKAMEAEKDKVKDPQTKEINANEQVNTDDGCVMNAAFIDDCGTTN</sequence>
<evidence type="ECO:0000313" key="10">
    <source>
        <dbReference type="RefSeq" id="XP_006819081.1"/>
    </source>
</evidence>
<feature type="transmembrane region" description="Helical" evidence="8">
    <location>
        <begin position="161"/>
        <end position="180"/>
    </location>
</feature>
<reference evidence="10" key="1">
    <citation type="submission" date="2025-08" db="UniProtKB">
        <authorList>
            <consortium name="RefSeq"/>
        </authorList>
    </citation>
    <scope>IDENTIFICATION</scope>
    <source>
        <tissue evidence="10">Testes</tissue>
    </source>
</reference>
<evidence type="ECO:0000313" key="9">
    <source>
        <dbReference type="Proteomes" id="UP000694865"/>
    </source>
</evidence>
<comment type="subcellular location">
    <subcellularLocation>
        <location evidence="1">Membrane</location>
        <topology evidence="1">Multi-pass membrane protein</topology>
    </subcellularLocation>
</comment>
<gene>
    <name evidence="10" type="primary">LOC102804339</name>
</gene>
<evidence type="ECO:0000256" key="1">
    <source>
        <dbReference type="ARBA" id="ARBA00004141"/>
    </source>
</evidence>
<feature type="transmembrane region" description="Helical" evidence="8">
    <location>
        <begin position="25"/>
        <end position="48"/>
    </location>
</feature>
<feature type="transmembrane region" description="Helical" evidence="8">
    <location>
        <begin position="192"/>
        <end position="214"/>
    </location>
</feature>
<dbReference type="InterPro" id="IPR050363">
    <property type="entry name" value="MIP/Aquaporin"/>
</dbReference>
<feature type="transmembrane region" description="Helical" evidence="8">
    <location>
        <begin position="60"/>
        <end position="80"/>
    </location>
</feature>
<keyword evidence="6 8" id="KW-0472">Membrane</keyword>
<dbReference type="PANTHER" id="PTHR43829">
    <property type="entry name" value="AQUAPORIN OR AQUAGLYCEROPORIN RELATED"/>
    <property type="match status" value="1"/>
</dbReference>
<keyword evidence="9" id="KW-1185">Reference proteome</keyword>
<protein>
    <submittedName>
        <fullName evidence="10">Aquaporin-9-like</fullName>
    </submittedName>
</protein>
<dbReference type="Proteomes" id="UP000694865">
    <property type="component" value="Unplaced"/>
</dbReference>
<organism evidence="9 10">
    <name type="scientific">Saccoglossus kowalevskii</name>
    <name type="common">Acorn worm</name>
    <dbReference type="NCBI Taxonomy" id="10224"/>
    <lineage>
        <taxon>Eukaryota</taxon>
        <taxon>Metazoa</taxon>
        <taxon>Hemichordata</taxon>
        <taxon>Enteropneusta</taxon>
        <taxon>Harrimaniidae</taxon>
        <taxon>Saccoglossus</taxon>
    </lineage>
</organism>
<evidence type="ECO:0000256" key="8">
    <source>
        <dbReference type="SAM" id="Phobius"/>
    </source>
</evidence>
<feature type="transmembrane region" description="Helical" evidence="8">
    <location>
        <begin position="243"/>
        <end position="265"/>
    </location>
</feature>
<name>A0ABM0MGE0_SACKO</name>
<dbReference type="RefSeq" id="XP_006819081.1">
    <property type="nucleotide sequence ID" value="XM_006819018.1"/>
</dbReference>
<dbReference type="PRINTS" id="PR02019">
    <property type="entry name" value="AQUAPORIN7"/>
</dbReference>
<dbReference type="PANTHER" id="PTHR43829:SF9">
    <property type="entry name" value="AQUAPORIN-9"/>
    <property type="match status" value="1"/>
</dbReference>
<evidence type="ECO:0000256" key="7">
    <source>
        <dbReference type="RuleBase" id="RU000477"/>
    </source>
</evidence>
<accession>A0ABM0MGE0</accession>
<keyword evidence="3 7" id="KW-0813">Transport</keyword>
<dbReference type="InterPro" id="IPR000425">
    <property type="entry name" value="MIP"/>
</dbReference>
<keyword evidence="4 7" id="KW-0812">Transmembrane</keyword>
<evidence type="ECO:0000256" key="2">
    <source>
        <dbReference type="ARBA" id="ARBA00006175"/>
    </source>
</evidence>
<dbReference type="SUPFAM" id="SSF81338">
    <property type="entry name" value="Aquaporin-like"/>
    <property type="match status" value="1"/>
</dbReference>
<dbReference type="Gene3D" id="1.20.1080.10">
    <property type="entry name" value="Glycerol uptake facilitator protein"/>
    <property type="match status" value="1"/>
</dbReference>
<keyword evidence="5 8" id="KW-1133">Transmembrane helix</keyword>
<feature type="transmembrane region" description="Helical" evidence="8">
    <location>
        <begin position="101"/>
        <end position="123"/>
    </location>
</feature>
<dbReference type="PRINTS" id="PR00783">
    <property type="entry name" value="MINTRINSICP"/>
</dbReference>
<dbReference type="CDD" id="cd00333">
    <property type="entry name" value="MIP"/>
    <property type="match status" value="1"/>
</dbReference>